<evidence type="ECO:0000313" key="2">
    <source>
        <dbReference type="EMBL" id="CAF2028830.1"/>
    </source>
</evidence>
<dbReference type="Gene3D" id="2.30.30.100">
    <property type="match status" value="1"/>
</dbReference>
<evidence type="ECO:0000313" key="3">
    <source>
        <dbReference type="Proteomes" id="UP000663824"/>
    </source>
</evidence>
<dbReference type="Proteomes" id="UP000663824">
    <property type="component" value="Unassembled WGS sequence"/>
</dbReference>
<dbReference type="AlphaFoldDB" id="A0A816N3P1"/>
<proteinExistence type="predicted"/>
<organism evidence="2 3">
    <name type="scientific">Rotaria magnacalcarata</name>
    <dbReference type="NCBI Taxonomy" id="392030"/>
    <lineage>
        <taxon>Eukaryota</taxon>
        <taxon>Metazoa</taxon>
        <taxon>Spiralia</taxon>
        <taxon>Gnathifera</taxon>
        <taxon>Rotifera</taxon>
        <taxon>Eurotatoria</taxon>
        <taxon>Bdelloidea</taxon>
        <taxon>Philodinida</taxon>
        <taxon>Philodinidae</taxon>
        <taxon>Rotaria</taxon>
    </lineage>
</organism>
<keyword evidence="1" id="KW-0732">Signal</keyword>
<dbReference type="InterPro" id="IPR028994">
    <property type="entry name" value="Integrin_alpha_N"/>
</dbReference>
<dbReference type="SUPFAM" id="SSF69318">
    <property type="entry name" value="Integrin alpha N-terminal domain"/>
    <property type="match status" value="1"/>
</dbReference>
<sequence length="89" mass="9512">SGIVIFLNHTTYSTGSYPISVAVVDVNSDNKPDIIVANAYSNTVGVLLNTGRGTFLTQTTYAIGSYPYSVTVVDVNNDNKPDIIVANRN</sequence>
<dbReference type="PANTHER" id="PTHR46580">
    <property type="entry name" value="SENSOR KINASE-RELATED"/>
    <property type="match status" value="1"/>
</dbReference>
<protein>
    <recommendedName>
        <fullName evidence="4">VCBS repeat-containing protein</fullName>
    </recommendedName>
</protein>
<feature type="non-terminal residue" evidence="2">
    <location>
        <position position="1"/>
    </location>
</feature>
<comment type="caution">
    <text evidence="2">The sequence shown here is derived from an EMBL/GenBank/DDBJ whole genome shotgun (WGS) entry which is preliminary data.</text>
</comment>
<evidence type="ECO:0000256" key="1">
    <source>
        <dbReference type="ARBA" id="ARBA00022729"/>
    </source>
</evidence>
<gene>
    <name evidence="2" type="ORF">MBJ925_LOCUS9735</name>
</gene>
<dbReference type="InterPro" id="IPR013517">
    <property type="entry name" value="FG-GAP"/>
</dbReference>
<reference evidence="2" key="1">
    <citation type="submission" date="2021-02" db="EMBL/GenBank/DDBJ databases">
        <authorList>
            <person name="Nowell W R."/>
        </authorList>
    </citation>
    <scope>NUCLEOTIDE SEQUENCE</scope>
</reference>
<evidence type="ECO:0008006" key="4">
    <source>
        <dbReference type="Google" id="ProtNLM"/>
    </source>
</evidence>
<dbReference type="Pfam" id="PF13517">
    <property type="entry name" value="FG-GAP_3"/>
    <property type="match status" value="1"/>
</dbReference>
<accession>A0A816N3P1</accession>
<name>A0A816N3P1_9BILA</name>
<dbReference type="EMBL" id="CAJNRE010003795">
    <property type="protein sequence ID" value="CAF2028830.1"/>
    <property type="molecule type" value="Genomic_DNA"/>
</dbReference>